<dbReference type="InterPro" id="IPR032716">
    <property type="entry name" value="ACC_epsilon"/>
</dbReference>
<name>A0A7K0DW29_9NOCA</name>
<evidence type="ECO:0000313" key="2">
    <source>
        <dbReference type="Proteomes" id="UP000431401"/>
    </source>
</evidence>
<organism evidence="1 2">
    <name type="scientific">Nocardia aurantia</name>
    <dbReference type="NCBI Taxonomy" id="2585199"/>
    <lineage>
        <taxon>Bacteria</taxon>
        <taxon>Bacillati</taxon>
        <taxon>Actinomycetota</taxon>
        <taxon>Actinomycetes</taxon>
        <taxon>Mycobacteriales</taxon>
        <taxon>Nocardiaceae</taxon>
        <taxon>Nocardia</taxon>
    </lineage>
</organism>
<reference evidence="1 2" key="1">
    <citation type="submission" date="2019-10" db="EMBL/GenBank/DDBJ databases">
        <title>Nocardia macrotermitis sp. nov. and Nocardia aurantia sp. nov., isolated from the gut of fungus growing-termite Macrotermes natalensis.</title>
        <authorList>
            <person name="Benndorf R."/>
            <person name="Schwitalla J."/>
            <person name="Martin K."/>
            <person name="De Beer W."/>
            <person name="Kaster A.-K."/>
            <person name="Vollmers J."/>
            <person name="Poulsen M."/>
            <person name="Beemelmanns C."/>
        </authorList>
    </citation>
    <scope>NUCLEOTIDE SEQUENCE [LARGE SCALE GENOMIC DNA]</scope>
    <source>
        <strain evidence="1 2">RB56</strain>
    </source>
</reference>
<sequence>MTTVSDEEVLRAAELELSVDELVDTIESAVPEPESPAGPVIRILKGSPAADEIAAVVSVLSAAMAAGSAAPVASGPIDNWGRPSYMHRGASSFSPYAYPFVSHLRD</sequence>
<dbReference type="EMBL" id="WEGI01000012">
    <property type="protein sequence ID" value="MQY29976.1"/>
    <property type="molecule type" value="Genomic_DNA"/>
</dbReference>
<dbReference type="Pfam" id="PF13822">
    <property type="entry name" value="ACC_epsilon"/>
    <property type="match status" value="1"/>
</dbReference>
<evidence type="ECO:0000313" key="1">
    <source>
        <dbReference type="EMBL" id="MQY29976.1"/>
    </source>
</evidence>
<dbReference type="GO" id="GO:0004658">
    <property type="term" value="F:propionyl-CoA carboxylase activity"/>
    <property type="evidence" value="ECO:0007669"/>
    <property type="project" value="InterPro"/>
</dbReference>
<accession>A0A7K0DW29</accession>
<protein>
    <recommendedName>
        <fullName evidence="3">Acyl-CoA carboxylase subunit epsilon</fullName>
    </recommendedName>
</protein>
<dbReference type="AlphaFoldDB" id="A0A7K0DW29"/>
<proteinExistence type="predicted"/>
<dbReference type="RefSeq" id="WP_319943618.1">
    <property type="nucleotide sequence ID" value="NZ_WEGI01000012.1"/>
</dbReference>
<comment type="caution">
    <text evidence="1">The sequence shown here is derived from an EMBL/GenBank/DDBJ whole genome shotgun (WGS) entry which is preliminary data.</text>
</comment>
<keyword evidence="2" id="KW-1185">Reference proteome</keyword>
<gene>
    <name evidence="1" type="ORF">NRB56_55700</name>
</gene>
<dbReference type="GO" id="GO:0003989">
    <property type="term" value="F:acetyl-CoA carboxylase activity"/>
    <property type="evidence" value="ECO:0007669"/>
    <property type="project" value="InterPro"/>
</dbReference>
<evidence type="ECO:0008006" key="3">
    <source>
        <dbReference type="Google" id="ProtNLM"/>
    </source>
</evidence>
<dbReference type="Proteomes" id="UP000431401">
    <property type="component" value="Unassembled WGS sequence"/>
</dbReference>